<dbReference type="Pfam" id="PF06206">
    <property type="entry name" value="CpeT"/>
    <property type="match status" value="1"/>
</dbReference>
<keyword evidence="3" id="KW-1185">Reference proteome</keyword>
<protein>
    <submittedName>
        <fullName evidence="2">Phycoerythrobilin lyase CpeT</fullName>
    </submittedName>
</protein>
<evidence type="ECO:0000313" key="2">
    <source>
        <dbReference type="EMBL" id="OWF34799.1"/>
    </source>
</evidence>
<evidence type="ECO:0000313" key="3">
    <source>
        <dbReference type="Proteomes" id="UP000242188"/>
    </source>
</evidence>
<dbReference type="Proteomes" id="UP000242188">
    <property type="component" value="Unassembled WGS sequence"/>
</dbReference>
<dbReference type="InterPro" id="IPR010404">
    <property type="entry name" value="CpcT/CpeT"/>
</dbReference>
<accession>A0A210PE84</accession>
<dbReference type="EMBL" id="NEDP02076750">
    <property type="protein sequence ID" value="OWF34799.1"/>
    <property type="molecule type" value="Genomic_DNA"/>
</dbReference>
<dbReference type="InterPro" id="IPR038672">
    <property type="entry name" value="CpcT/CpeT_sf"/>
</dbReference>
<dbReference type="GO" id="GO:0016829">
    <property type="term" value="F:lyase activity"/>
    <property type="evidence" value="ECO:0007669"/>
    <property type="project" value="UniProtKB-KW"/>
</dbReference>
<organism evidence="2 3">
    <name type="scientific">Mizuhopecten yessoensis</name>
    <name type="common">Japanese scallop</name>
    <name type="synonym">Patinopecten yessoensis</name>
    <dbReference type="NCBI Taxonomy" id="6573"/>
    <lineage>
        <taxon>Eukaryota</taxon>
        <taxon>Metazoa</taxon>
        <taxon>Spiralia</taxon>
        <taxon>Lophotrochozoa</taxon>
        <taxon>Mollusca</taxon>
        <taxon>Bivalvia</taxon>
        <taxon>Autobranchia</taxon>
        <taxon>Pteriomorphia</taxon>
        <taxon>Pectinida</taxon>
        <taxon>Pectinoidea</taxon>
        <taxon>Pectinidae</taxon>
        <taxon>Mizuhopecten</taxon>
    </lineage>
</organism>
<keyword evidence="2" id="KW-0456">Lyase</keyword>
<comment type="caution">
    <text evidence="2">The sequence shown here is derived from an EMBL/GenBank/DDBJ whole genome shotgun (WGS) entry which is preliminary data.</text>
</comment>
<proteinExistence type="predicted"/>
<dbReference type="AlphaFoldDB" id="A0A210PE84"/>
<evidence type="ECO:0000256" key="1">
    <source>
        <dbReference type="SAM" id="MobiDB-lite"/>
    </source>
</evidence>
<feature type="region of interest" description="Disordered" evidence="1">
    <location>
        <begin position="251"/>
        <end position="282"/>
    </location>
</feature>
<reference evidence="2 3" key="1">
    <citation type="journal article" date="2017" name="Nat. Ecol. Evol.">
        <title>Scallop genome provides insights into evolution of bilaterian karyotype and development.</title>
        <authorList>
            <person name="Wang S."/>
            <person name="Zhang J."/>
            <person name="Jiao W."/>
            <person name="Li J."/>
            <person name="Xun X."/>
            <person name="Sun Y."/>
            <person name="Guo X."/>
            <person name="Huan P."/>
            <person name="Dong B."/>
            <person name="Zhang L."/>
            <person name="Hu X."/>
            <person name="Sun X."/>
            <person name="Wang J."/>
            <person name="Zhao C."/>
            <person name="Wang Y."/>
            <person name="Wang D."/>
            <person name="Huang X."/>
            <person name="Wang R."/>
            <person name="Lv J."/>
            <person name="Li Y."/>
            <person name="Zhang Z."/>
            <person name="Liu B."/>
            <person name="Lu W."/>
            <person name="Hui Y."/>
            <person name="Liang J."/>
            <person name="Zhou Z."/>
            <person name="Hou R."/>
            <person name="Li X."/>
            <person name="Liu Y."/>
            <person name="Li H."/>
            <person name="Ning X."/>
            <person name="Lin Y."/>
            <person name="Zhao L."/>
            <person name="Xing Q."/>
            <person name="Dou J."/>
            <person name="Li Y."/>
            <person name="Mao J."/>
            <person name="Guo H."/>
            <person name="Dou H."/>
            <person name="Li T."/>
            <person name="Mu C."/>
            <person name="Jiang W."/>
            <person name="Fu Q."/>
            <person name="Fu X."/>
            <person name="Miao Y."/>
            <person name="Liu J."/>
            <person name="Yu Q."/>
            <person name="Li R."/>
            <person name="Liao H."/>
            <person name="Li X."/>
            <person name="Kong Y."/>
            <person name="Jiang Z."/>
            <person name="Chourrout D."/>
            <person name="Li R."/>
            <person name="Bao Z."/>
        </authorList>
    </citation>
    <scope>NUCLEOTIDE SEQUENCE [LARGE SCALE GENOMIC DNA]</scope>
    <source>
        <strain evidence="2 3">PY_sf001</strain>
    </source>
</reference>
<name>A0A210PE84_MIZYE</name>
<dbReference type="Gene3D" id="2.40.128.590">
    <property type="entry name" value="CpcT/CpeT domain"/>
    <property type="match status" value="1"/>
</dbReference>
<dbReference type="OrthoDB" id="6070554at2759"/>
<sequence length="555" mass="63792">MASSDANLCHWQTVFSRGFLVVIFFILFPKTSGHLDKDLRLLSKFLPGLYSNKQQYLEDVKNNLSTDQRHLSMQFIFRPVQIHFLPNSFNVYVEQYINYDHTPFKQWLYNLRTDYKGMMIDMKIYNFNSEEVKARLKNDFTTIKQLDVSDLNSSAECNMLWRRLGAKKFIGTTRRQCLANINGEQVRIAMSATLTQSSLQWHEGWYRVLDGSEVVKTVSPYDMLKIKKIKGERYMPSSDAEDEEARKAAQTGVKVGQRWANSSSTLPVKPSTRHKGGGVMNDRITIPRKHRSWKLHNFEGVMEALMEGRKVHYAADIRKCSLVGQNNMERTAFGDFINVFEIHRTNSNNGKNSIKFSSSQKVKNGNDFVELLRDVTLYSDGTTVIDLYTVDPDKNQILQQTIAVCWLYSPKTRKGDVRFTLDPRLKVRVETSFKSLKYSLQKGRNIRMVVDLANCAGSDERQTVIGGELKGYDIFGHQKEIGVALERTMTNTQSENVISHRHFDVRITPNSRASLTVTDRGITKNIFNQYGGKETTHRCTVSRSKENFSLILFRA</sequence>
<gene>
    <name evidence="2" type="ORF">KP79_PYT14198</name>
</gene>